<organism evidence="2 3">
    <name type="scientific">Pseudonocardia tropica</name>
    <dbReference type="NCBI Taxonomy" id="681289"/>
    <lineage>
        <taxon>Bacteria</taxon>
        <taxon>Bacillati</taxon>
        <taxon>Actinomycetota</taxon>
        <taxon>Actinomycetes</taxon>
        <taxon>Pseudonocardiales</taxon>
        <taxon>Pseudonocardiaceae</taxon>
        <taxon>Pseudonocardia</taxon>
    </lineage>
</organism>
<dbReference type="InterPro" id="IPR000182">
    <property type="entry name" value="GNAT_dom"/>
</dbReference>
<dbReference type="PANTHER" id="PTHR43792:SF16">
    <property type="entry name" value="N-ACETYLTRANSFERASE DOMAIN-CONTAINING PROTEIN"/>
    <property type="match status" value="1"/>
</dbReference>
<reference evidence="2 3" key="1">
    <citation type="submission" date="2024-03" db="EMBL/GenBank/DDBJ databases">
        <title>Draft genome sequence of Pseudonocardia tropica JCM 19149.</title>
        <authorList>
            <person name="Butdee W."/>
            <person name="Duangmal K."/>
        </authorList>
    </citation>
    <scope>NUCLEOTIDE SEQUENCE [LARGE SCALE GENOMIC DNA]</scope>
    <source>
        <strain evidence="2 3">JCM 19149</strain>
    </source>
</reference>
<dbReference type="EMBL" id="JBEDNP010000001">
    <property type="protein sequence ID" value="MEQ3537414.1"/>
    <property type="molecule type" value="Genomic_DNA"/>
</dbReference>
<keyword evidence="3" id="KW-1185">Reference proteome</keyword>
<dbReference type="Proteomes" id="UP001464923">
    <property type="component" value="Unassembled WGS sequence"/>
</dbReference>
<accession>A0ABV1JNA1</accession>
<name>A0ABV1JNA1_9PSEU</name>
<comment type="caution">
    <text evidence="2">The sequence shown here is derived from an EMBL/GenBank/DDBJ whole genome shotgun (WGS) entry which is preliminary data.</text>
</comment>
<dbReference type="InterPro" id="IPR051531">
    <property type="entry name" value="N-acetyltransferase"/>
</dbReference>
<proteinExistence type="predicted"/>
<dbReference type="Pfam" id="PF13302">
    <property type="entry name" value="Acetyltransf_3"/>
    <property type="match status" value="1"/>
</dbReference>
<evidence type="ECO:0000313" key="3">
    <source>
        <dbReference type="Proteomes" id="UP001464923"/>
    </source>
</evidence>
<protein>
    <submittedName>
        <fullName evidence="2">GNAT family N-acetyltransferase</fullName>
    </submittedName>
</protein>
<dbReference type="SUPFAM" id="SSF55729">
    <property type="entry name" value="Acyl-CoA N-acyltransferases (Nat)"/>
    <property type="match status" value="1"/>
</dbReference>
<feature type="domain" description="N-acetyltransferase" evidence="1">
    <location>
        <begin position="10"/>
        <end position="152"/>
    </location>
</feature>
<evidence type="ECO:0000313" key="2">
    <source>
        <dbReference type="EMBL" id="MEQ3537414.1"/>
    </source>
</evidence>
<dbReference type="PANTHER" id="PTHR43792">
    <property type="entry name" value="GNAT FAMILY, PUTATIVE (AFU_ORTHOLOGUE AFUA_3G00765)-RELATED-RELATED"/>
    <property type="match status" value="1"/>
</dbReference>
<dbReference type="InterPro" id="IPR016181">
    <property type="entry name" value="Acyl_CoA_acyltransferase"/>
</dbReference>
<gene>
    <name evidence="2" type="ORF">WHI96_01150</name>
</gene>
<dbReference type="RefSeq" id="WP_345647930.1">
    <property type="nucleotide sequence ID" value="NZ_BAABLY010000055.1"/>
</dbReference>
<sequence length="198" mass="22168">MAQQVLHTRRLVLVPLADEHLELEIELDSDPEVMRHLTGRAHGRAEVERDHRRRRRAATEVPGLGLWVGFADDGGVGLWMLQAPRGPDQPDTGGQASLGYRLLRRRWRCGYAGEGAQELVRHGFADLGLDRIFAQTMAVNTASRATMAAAGLSFARAFVSGETYEDRLPGAEQGEVEYDVTRDAWWARPDTRTHRSRL</sequence>
<evidence type="ECO:0000259" key="1">
    <source>
        <dbReference type="Pfam" id="PF13302"/>
    </source>
</evidence>
<dbReference type="Gene3D" id="3.40.630.30">
    <property type="match status" value="1"/>
</dbReference>